<dbReference type="InterPro" id="IPR000644">
    <property type="entry name" value="CBS_dom"/>
</dbReference>
<dbReference type="Proteomes" id="UP000240530">
    <property type="component" value="Unassembled WGS sequence"/>
</dbReference>
<evidence type="ECO:0000256" key="1">
    <source>
        <dbReference type="ARBA" id="ARBA00023122"/>
    </source>
</evidence>
<dbReference type="GeneID" id="99741475"/>
<protein>
    <submittedName>
        <fullName evidence="4">CBS domain-containing protein</fullName>
    </submittedName>
</protein>
<evidence type="ECO:0000313" key="4">
    <source>
        <dbReference type="EMBL" id="PSV09904.1"/>
    </source>
</evidence>
<dbReference type="InterPro" id="IPR051257">
    <property type="entry name" value="Diverse_CBS-Domain"/>
</dbReference>
<dbReference type="EMBL" id="PYNS01000015">
    <property type="protein sequence ID" value="PSV09904.1"/>
    <property type="molecule type" value="Genomic_DNA"/>
</dbReference>
<dbReference type="PANTHER" id="PTHR43080:SF2">
    <property type="entry name" value="CBS DOMAIN-CONTAINING PROTEIN"/>
    <property type="match status" value="1"/>
</dbReference>
<organism evidence="4 5">
    <name type="scientific">Photobacterium leiognathi subsp. mandapamensis</name>
    <name type="common">Photobacterium mandapamensis</name>
    <dbReference type="NCBI Taxonomy" id="48408"/>
    <lineage>
        <taxon>Bacteria</taxon>
        <taxon>Pseudomonadati</taxon>
        <taxon>Pseudomonadota</taxon>
        <taxon>Gammaproteobacteria</taxon>
        <taxon>Vibrionales</taxon>
        <taxon>Vibrionaceae</taxon>
        <taxon>Photobacterium</taxon>
    </lineage>
</organism>
<dbReference type="CDD" id="cd04584">
    <property type="entry name" value="CBS_pair_AcuB_like"/>
    <property type="match status" value="1"/>
</dbReference>
<evidence type="ECO:0000313" key="5">
    <source>
        <dbReference type="Proteomes" id="UP000240530"/>
    </source>
</evidence>
<reference evidence="4 5" key="1">
    <citation type="submission" date="2018-03" db="EMBL/GenBank/DDBJ databases">
        <title>Whole genome sequencing of Histamine producing bacteria.</title>
        <authorList>
            <person name="Butler K."/>
        </authorList>
    </citation>
    <scope>NUCLEOTIDE SEQUENCE [LARGE SCALE GENOMIC DNA]</scope>
    <source>
        <strain evidence="4 5">Res.4.1</strain>
    </source>
</reference>
<proteinExistence type="predicted"/>
<dbReference type="RefSeq" id="WP_008987764.1">
    <property type="nucleotide sequence ID" value="NZ_CP131572.1"/>
</dbReference>
<dbReference type="AlphaFoldDB" id="A0A2T3KTJ6"/>
<sequence length="156" mass="17561">MFTVADMMTPQPRTLSRNDTLLDAKEMMEKLSIRHIPITDHNNELIGLVSQRDILSAQDSNLKSIIENPLSSTLDVLLDRSMNTKVMSVDYRAGLKQAALYMQKHKIGCLPVVKEKKLIGIITDSDFVAIAITLIETLEEVDPIESDFETLDMLDE</sequence>
<feature type="domain" description="CBS" evidence="3">
    <location>
        <begin position="82"/>
        <end position="140"/>
    </location>
</feature>
<dbReference type="PROSITE" id="PS51371">
    <property type="entry name" value="CBS"/>
    <property type="match status" value="2"/>
</dbReference>
<evidence type="ECO:0000259" key="3">
    <source>
        <dbReference type="PROSITE" id="PS51371"/>
    </source>
</evidence>
<keyword evidence="1 2" id="KW-0129">CBS domain</keyword>
<name>A0A2T3KTJ6_PHOLD</name>
<dbReference type="Gene3D" id="3.10.580.10">
    <property type="entry name" value="CBS-domain"/>
    <property type="match status" value="1"/>
</dbReference>
<feature type="domain" description="CBS" evidence="3">
    <location>
        <begin position="8"/>
        <end position="64"/>
    </location>
</feature>
<accession>A0A2T3KTJ6</accession>
<gene>
    <name evidence="4" type="ORF">C0W93_13530</name>
</gene>
<comment type="caution">
    <text evidence="4">The sequence shown here is derived from an EMBL/GenBank/DDBJ whole genome shotgun (WGS) entry which is preliminary data.</text>
</comment>
<evidence type="ECO:0000256" key="2">
    <source>
        <dbReference type="PROSITE-ProRule" id="PRU00703"/>
    </source>
</evidence>
<dbReference type="SUPFAM" id="SSF54631">
    <property type="entry name" value="CBS-domain pair"/>
    <property type="match status" value="1"/>
</dbReference>
<dbReference type="PANTHER" id="PTHR43080">
    <property type="entry name" value="CBS DOMAIN-CONTAINING PROTEIN CBSX3, MITOCHONDRIAL"/>
    <property type="match status" value="1"/>
</dbReference>
<dbReference type="Pfam" id="PF00571">
    <property type="entry name" value="CBS"/>
    <property type="match status" value="2"/>
</dbReference>
<dbReference type="InterPro" id="IPR046342">
    <property type="entry name" value="CBS_dom_sf"/>
</dbReference>
<dbReference type="SMART" id="SM00116">
    <property type="entry name" value="CBS"/>
    <property type="match status" value="2"/>
</dbReference>